<protein>
    <submittedName>
        <fullName evidence="2">Uncharacterized protein</fullName>
    </submittedName>
</protein>
<evidence type="ECO:0000313" key="3">
    <source>
        <dbReference type="Proteomes" id="UP000230431"/>
    </source>
</evidence>
<proteinExistence type="predicted"/>
<evidence type="ECO:0000256" key="1">
    <source>
        <dbReference type="SAM" id="Phobius"/>
    </source>
</evidence>
<gene>
    <name evidence="2" type="ORF">COV08_00150</name>
</gene>
<dbReference type="EMBL" id="PCYK01000002">
    <property type="protein sequence ID" value="PIR46449.1"/>
    <property type="molecule type" value="Genomic_DNA"/>
</dbReference>
<comment type="caution">
    <text evidence="2">The sequence shown here is derived from an EMBL/GenBank/DDBJ whole genome shotgun (WGS) entry which is preliminary data.</text>
</comment>
<dbReference type="Proteomes" id="UP000230431">
    <property type="component" value="Unassembled WGS sequence"/>
</dbReference>
<reference evidence="2 3" key="1">
    <citation type="submission" date="2017-09" db="EMBL/GenBank/DDBJ databases">
        <title>Depth-based differentiation of microbial function through sediment-hosted aquifers and enrichment of novel symbionts in the deep terrestrial subsurface.</title>
        <authorList>
            <person name="Probst A.J."/>
            <person name="Ladd B."/>
            <person name="Jarett J.K."/>
            <person name="Geller-Mcgrath D.E."/>
            <person name="Sieber C.M."/>
            <person name="Emerson J.B."/>
            <person name="Anantharaman K."/>
            <person name="Thomas B.C."/>
            <person name="Malmstrom R."/>
            <person name="Stieglmeier M."/>
            <person name="Klingl A."/>
            <person name="Woyke T."/>
            <person name="Ryan C.M."/>
            <person name="Banfield J.F."/>
        </authorList>
    </citation>
    <scope>NUCLEOTIDE SEQUENCE [LARGE SCALE GENOMIC DNA]</scope>
    <source>
        <strain evidence="2">CG10_big_fil_rev_8_21_14_0_10_49_38</strain>
    </source>
</reference>
<accession>A0A2H0RIS9</accession>
<keyword evidence="1" id="KW-0812">Transmembrane</keyword>
<keyword evidence="1" id="KW-0472">Membrane</keyword>
<name>A0A2H0RIS9_9BACT</name>
<dbReference type="AlphaFoldDB" id="A0A2H0RIS9"/>
<feature type="transmembrane region" description="Helical" evidence="1">
    <location>
        <begin position="6"/>
        <end position="23"/>
    </location>
</feature>
<feature type="transmembrane region" description="Helical" evidence="1">
    <location>
        <begin position="60"/>
        <end position="82"/>
    </location>
</feature>
<sequence length="88" mass="10483">MDTYYIFFVFMSLTFFGTILFYFGNTKKRVFHRDFFQFLGGIITLGSIALSFLFLNWFQWIFLIVLVFSIISFSSAVLVEFVTKKRIK</sequence>
<evidence type="ECO:0000313" key="2">
    <source>
        <dbReference type="EMBL" id="PIR46449.1"/>
    </source>
</evidence>
<organism evidence="2 3">
    <name type="scientific">Candidatus Vogelbacteria bacterium CG10_big_fil_rev_8_21_14_0_10_49_38</name>
    <dbReference type="NCBI Taxonomy" id="1975043"/>
    <lineage>
        <taxon>Bacteria</taxon>
        <taxon>Candidatus Vogeliibacteriota</taxon>
    </lineage>
</organism>
<keyword evidence="1" id="KW-1133">Transmembrane helix</keyword>
<feature type="transmembrane region" description="Helical" evidence="1">
    <location>
        <begin position="35"/>
        <end position="54"/>
    </location>
</feature>